<dbReference type="InterPro" id="IPR014756">
    <property type="entry name" value="Ig_E-set"/>
</dbReference>
<feature type="domain" description="IPT/TIG" evidence="1">
    <location>
        <begin position="63"/>
        <end position="146"/>
    </location>
</feature>
<dbReference type="InterPro" id="IPR031148">
    <property type="entry name" value="Plexin"/>
</dbReference>
<accession>X0TY36</accession>
<dbReference type="AlphaFoldDB" id="X0TY36"/>
<feature type="non-terminal residue" evidence="2">
    <location>
        <position position="1"/>
    </location>
</feature>
<dbReference type="Gene3D" id="2.60.40.10">
    <property type="entry name" value="Immunoglobulins"/>
    <property type="match status" value="3"/>
</dbReference>
<dbReference type="EMBL" id="BARS01016186">
    <property type="protein sequence ID" value="GAF98468.1"/>
    <property type="molecule type" value="Genomic_DNA"/>
</dbReference>
<dbReference type="GO" id="GO:0017154">
    <property type="term" value="F:semaphorin receptor activity"/>
    <property type="evidence" value="ECO:0007669"/>
    <property type="project" value="InterPro"/>
</dbReference>
<dbReference type="CDD" id="cd00102">
    <property type="entry name" value="IPT"/>
    <property type="match status" value="1"/>
</dbReference>
<gene>
    <name evidence="2" type="ORF">S01H1_26685</name>
</gene>
<dbReference type="PANTHER" id="PTHR22625:SF70">
    <property type="entry name" value="PLEXIN A, ISOFORM A"/>
    <property type="match status" value="1"/>
</dbReference>
<proteinExistence type="predicted"/>
<protein>
    <recommendedName>
        <fullName evidence="1">IPT/TIG domain-containing protein</fullName>
    </recommendedName>
</protein>
<dbReference type="SUPFAM" id="SSF81296">
    <property type="entry name" value="E set domains"/>
    <property type="match status" value="3"/>
</dbReference>
<dbReference type="SMART" id="SM00429">
    <property type="entry name" value="IPT"/>
    <property type="match status" value="1"/>
</dbReference>
<dbReference type="PANTHER" id="PTHR22625">
    <property type="entry name" value="PLEXIN"/>
    <property type="match status" value="1"/>
</dbReference>
<dbReference type="InterPro" id="IPR013783">
    <property type="entry name" value="Ig-like_fold"/>
</dbReference>
<evidence type="ECO:0000259" key="1">
    <source>
        <dbReference type="SMART" id="SM00429"/>
    </source>
</evidence>
<evidence type="ECO:0000313" key="2">
    <source>
        <dbReference type="EMBL" id="GAF98468.1"/>
    </source>
</evidence>
<name>X0TY36_9ZZZZ</name>
<comment type="caution">
    <text evidence="2">The sequence shown here is derived from an EMBL/GenBank/DDBJ whole genome shotgun (WGS) entry which is preliminary data.</text>
</comment>
<reference evidence="2" key="1">
    <citation type="journal article" date="2014" name="Front. Microbiol.">
        <title>High frequency of phylogenetically diverse reductive dehalogenase-homologous genes in deep subseafloor sedimentary metagenomes.</title>
        <authorList>
            <person name="Kawai M."/>
            <person name="Futagami T."/>
            <person name="Toyoda A."/>
            <person name="Takaki Y."/>
            <person name="Nishi S."/>
            <person name="Hori S."/>
            <person name="Arai W."/>
            <person name="Tsubouchi T."/>
            <person name="Morono Y."/>
            <person name="Uchiyama I."/>
            <person name="Ito T."/>
            <person name="Fujiyama A."/>
            <person name="Inagaki F."/>
            <person name="Takami H."/>
        </authorList>
    </citation>
    <scope>NUCLEOTIDE SEQUENCE</scope>
    <source>
        <strain evidence="2">Expedition CK06-06</strain>
    </source>
</reference>
<dbReference type="Pfam" id="PF01833">
    <property type="entry name" value="TIG"/>
    <property type="match status" value="3"/>
</dbReference>
<organism evidence="2">
    <name type="scientific">marine sediment metagenome</name>
    <dbReference type="NCBI Taxonomy" id="412755"/>
    <lineage>
        <taxon>unclassified sequences</taxon>
        <taxon>metagenomes</taxon>
        <taxon>ecological metagenomes</taxon>
    </lineage>
</organism>
<sequence>TIGGTGFVNPPTVLFGAEGAAVVYETSGRLLAKVPSGTGTGVVDVVVTNPDLQSCSYGSFVYDPEITSITPGSGTDEGGTVVVIEGSNFIETPEVSFGVDDAVVTWVSSTVINVVTAPATVPGPVTVEVENSDGGYTSVEGDFTYEPPPSISWIEPLHGKVGELIAIYGTGFQSGTVVRFGGLASPPIVFTDGGLIEAEPPPNEPLTMVYITVENPDGRSFSSADTLPDPIEFRHD</sequence>
<dbReference type="InterPro" id="IPR002909">
    <property type="entry name" value="IPT_dom"/>
</dbReference>